<evidence type="ECO:0000256" key="3">
    <source>
        <dbReference type="ARBA" id="ARBA00022801"/>
    </source>
</evidence>
<evidence type="ECO:0000256" key="9">
    <source>
        <dbReference type="RuleBase" id="RU004456"/>
    </source>
</evidence>
<name>A0AAN4PSI6_ASPLE</name>
<dbReference type="SMART" id="SM00870">
    <property type="entry name" value="Asparaginase"/>
    <property type="match status" value="1"/>
</dbReference>
<dbReference type="EC" id="3.5.1.1" evidence="2"/>
<dbReference type="InterPro" id="IPR040919">
    <property type="entry name" value="Asparaginase_C"/>
</dbReference>
<reference evidence="13 14" key="1">
    <citation type="submission" date="2015-11" db="EMBL/GenBank/DDBJ databases">
        <title>Aspergillus lentulus strain IFM 54703T.</title>
        <authorList>
            <person name="Kusuya Y."/>
            <person name="Sakai K."/>
            <person name="Kamei K."/>
            <person name="Takahashi H."/>
            <person name="Yaguchi T."/>
        </authorList>
    </citation>
    <scope>NUCLEOTIDE SEQUENCE [LARGE SCALE GENOMIC DNA]</scope>
    <source>
        <strain evidence="13 14">IFM 54703</strain>
    </source>
</reference>
<evidence type="ECO:0000256" key="8">
    <source>
        <dbReference type="PROSITE-ProRule" id="PRU10100"/>
    </source>
</evidence>
<evidence type="ECO:0000256" key="10">
    <source>
        <dbReference type="SAM" id="SignalP"/>
    </source>
</evidence>
<sequence>MTKLSFKTITLAALVAVGNASPFVYPRATGSNSTYVFTNSHGLNFTQMNSTLPNVTILATGGTIAGSSDDNTATTGYTAGAIGIQQLMDAVPEMLDVANVAGIQVANVGSPDVTSPLLLRMAKTLKEVVCDDPTMSGAVITHGTDTLEETAFFLDATVNCGKPIVVVGAMRPATAISADGPFNLLQAVTVAAHPTARNRGALVVLNDRIVSAFYASKTNANTMDTFKAVEMGNLGAIVSNQPYFFYPPVMPTGKTTFDVRKLASIPRVDILYSYQDMQNDTLYDAVDNGAKGIVVSPFPIPALKPNTNSDGIQIAGSGAGSVSSDFNDAIDDIASTHSLPIVLSSRTGNGEVAITDSTTTIESGFLNPQKARILLGLLLAENKGSKEIKEAFAKTGVA</sequence>
<dbReference type="InterPro" id="IPR006034">
    <property type="entry name" value="Asparaginase/glutaminase-like"/>
</dbReference>
<evidence type="ECO:0000256" key="1">
    <source>
        <dbReference type="ARBA" id="ARBA00010518"/>
    </source>
</evidence>
<dbReference type="SUPFAM" id="SSF53774">
    <property type="entry name" value="Glutaminase/Asparaginase"/>
    <property type="match status" value="1"/>
</dbReference>
<dbReference type="Gene3D" id="3.40.50.40">
    <property type="match status" value="1"/>
</dbReference>
<dbReference type="Pfam" id="PF00710">
    <property type="entry name" value="Asparaginase"/>
    <property type="match status" value="1"/>
</dbReference>
<dbReference type="PANTHER" id="PTHR11707">
    <property type="entry name" value="L-ASPARAGINASE"/>
    <property type="match status" value="1"/>
</dbReference>
<comment type="caution">
    <text evidence="13">The sequence shown here is derived from an EMBL/GenBank/DDBJ whole genome shotgun (WGS) entry which is preliminary data.</text>
</comment>
<dbReference type="InterPro" id="IPR020827">
    <property type="entry name" value="Asparaginase/glutaminase_AS1"/>
</dbReference>
<dbReference type="PROSITE" id="PS51732">
    <property type="entry name" value="ASN_GLN_ASE_3"/>
    <property type="match status" value="1"/>
</dbReference>
<dbReference type="PANTHER" id="PTHR11707:SF28">
    <property type="entry name" value="60 KDA LYSOPHOSPHOLIPASE"/>
    <property type="match status" value="1"/>
</dbReference>
<keyword evidence="10" id="KW-0732">Signal</keyword>
<feature type="active site" evidence="8">
    <location>
        <position position="144"/>
    </location>
</feature>
<evidence type="ECO:0000256" key="7">
    <source>
        <dbReference type="PROSITE-ProRule" id="PRU10099"/>
    </source>
</evidence>
<dbReference type="PRINTS" id="PR00139">
    <property type="entry name" value="ASNGLNASE"/>
</dbReference>
<evidence type="ECO:0000256" key="5">
    <source>
        <dbReference type="PIRSR" id="PIRSR001220-1"/>
    </source>
</evidence>
<dbReference type="InterPro" id="IPR004550">
    <property type="entry name" value="AsnASE_II"/>
</dbReference>
<comment type="similarity">
    <text evidence="1 9">Belongs to the asparaginase 1 family.</text>
</comment>
<dbReference type="GO" id="GO:0004067">
    <property type="term" value="F:asparaginase activity"/>
    <property type="evidence" value="ECO:0007669"/>
    <property type="project" value="UniProtKB-UniRule"/>
</dbReference>
<evidence type="ECO:0000256" key="4">
    <source>
        <dbReference type="ARBA" id="ARBA00049366"/>
    </source>
</evidence>
<dbReference type="GO" id="GO:0006530">
    <property type="term" value="P:L-asparagine catabolic process"/>
    <property type="evidence" value="ECO:0007669"/>
    <property type="project" value="UniProtKB-ARBA"/>
</dbReference>
<dbReference type="Proteomes" id="UP000051487">
    <property type="component" value="Unassembled WGS sequence"/>
</dbReference>
<dbReference type="Pfam" id="PF17763">
    <property type="entry name" value="Asparaginase_C"/>
    <property type="match status" value="1"/>
</dbReference>
<dbReference type="CDD" id="cd08964">
    <property type="entry name" value="L-asparaginase_II"/>
    <property type="match status" value="1"/>
</dbReference>
<evidence type="ECO:0000256" key="6">
    <source>
        <dbReference type="PIRSR" id="PIRSR001220-2"/>
    </source>
</evidence>
<dbReference type="PROSITE" id="PS00917">
    <property type="entry name" value="ASN_GLN_ASE_2"/>
    <property type="match status" value="1"/>
</dbReference>
<comment type="catalytic activity">
    <reaction evidence="4">
        <text>L-asparagine + H2O = L-aspartate + NH4(+)</text>
        <dbReference type="Rhea" id="RHEA:21016"/>
        <dbReference type="ChEBI" id="CHEBI:15377"/>
        <dbReference type="ChEBI" id="CHEBI:28938"/>
        <dbReference type="ChEBI" id="CHEBI:29991"/>
        <dbReference type="ChEBI" id="CHEBI:58048"/>
        <dbReference type="EC" id="3.5.1.1"/>
    </reaction>
</comment>
<evidence type="ECO:0000313" key="13">
    <source>
        <dbReference type="EMBL" id="GAQ11514.1"/>
    </source>
</evidence>
<feature type="domain" description="L-asparaginase N-terminal" evidence="11">
    <location>
        <begin position="54"/>
        <end position="248"/>
    </location>
</feature>
<feature type="active site" description="O-isoaspartyl threonine intermediate" evidence="5">
    <location>
        <position position="63"/>
    </location>
</feature>
<evidence type="ECO:0000256" key="2">
    <source>
        <dbReference type="ARBA" id="ARBA00012920"/>
    </source>
</evidence>
<evidence type="ECO:0000313" key="14">
    <source>
        <dbReference type="Proteomes" id="UP000051487"/>
    </source>
</evidence>
<keyword evidence="3" id="KW-0378">Hydrolase</keyword>
<dbReference type="PIRSF" id="PIRSF001220">
    <property type="entry name" value="L-ASNase_gatD"/>
    <property type="match status" value="1"/>
</dbReference>
<feature type="chain" id="PRO_5042934399" description="asparaginase" evidence="10">
    <location>
        <begin position="21"/>
        <end position="398"/>
    </location>
</feature>
<accession>A0AAN4PSI6</accession>
<feature type="active site" evidence="7">
    <location>
        <position position="63"/>
    </location>
</feature>
<dbReference type="InterPro" id="IPR036152">
    <property type="entry name" value="Asp/glu_Ase-like_sf"/>
</dbReference>
<dbReference type="PROSITE" id="PS00144">
    <property type="entry name" value="ASN_GLN_ASE_1"/>
    <property type="match status" value="1"/>
</dbReference>
<evidence type="ECO:0000259" key="12">
    <source>
        <dbReference type="Pfam" id="PF17763"/>
    </source>
</evidence>
<dbReference type="InterPro" id="IPR027474">
    <property type="entry name" value="L-asparaginase_N"/>
</dbReference>
<dbReference type="PIRSF" id="PIRSF500176">
    <property type="entry name" value="L_ASNase"/>
    <property type="match status" value="1"/>
</dbReference>
<dbReference type="EMBL" id="BCLY01000016">
    <property type="protein sequence ID" value="GAQ11514.1"/>
    <property type="molecule type" value="Genomic_DNA"/>
</dbReference>
<dbReference type="InterPro" id="IPR027473">
    <property type="entry name" value="L-asparaginase_C"/>
</dbReference>
<dbReference type="InterPro" id="IPR027475">
    <property type="entry name" value="Asparaginase/glutaminase_AS2"/>
</dbReference>
<dbReference type="InterPro" id="IPR037152">
    <property type="entry name" value="L-asparaginase_N_sf"/>
</dbReference>
<dbReference type="AlphaFoldDB" id="A0AAN4PSI6"/>
<feature type="binding site" evidence="6">
    <location>
        <begin position="144"/>
        <end position="145"/>
    </location>
    <ligand>
        <name>substrate</name>
    </ligand>
</feature>
<dbReference type="Gene3D" id="3.40.50.1170">
    <property type="entry name" value="L-asparaginase, N-terminal domain"/>
    <property type="match status" value="1"/>
</dbReference>
<dbReference type="FunFam" id="3.40.50.1170:FF:000001">
    <property type="entry name" value="L-asparaginase 2"/>
    <property type="match status" value="1"/>
</dbReference>
<protein>
    <recommendedName>
        <fullName evidence="2">asparaginase</fullName>
        <ecNumber evidence="2">3.5.1.1</ecNumber>
    </recommendedName>
</protein>
<gene>
    <name evidence="13" type="ORF">ALT_8835</name>
</gene>
<dbReference type="NCBIfam" id="TIGR00520">
    <property type="entry name" value="asnASE_II"/>
    <property type="match status" value="1"/>
</dbReference>
<evidence type="ECO:0000259" key="11">
    <source>
        <dbReference type="Pfam" id="PF00710"/>
    </source>
</evidence>
<proteinExistence type="inferred from homology"/>
<organism evidence="13 14">
    <name type="scientific">Aspergillus lentulus</name>
    <dbReference type="NCBI Taxonomy" id="293939"/>
    <lineage>
        <taxon>Eukaryota</taxon>
        <taxon>Fungi</taxon>
        <taxon>Dikarya</taxon>
        <taxon>Ascomycota</taxon>
        <taxon>Pezizomycotina</taxon>
        <taxon>Eurotiomycetes</taxon>
        <taxon>Eurotiomycetidae</taxon>
        <taxon>Eurotiales</taxon>
        <taxon>Aspergillaceae</taxon>
        <taxon>Aspergillus</taxon>
        <taxon>Aspergillus subgen. Fumigati</taxon>
    </lineage>
</organism>
<feature type="signal peptide" evidence="10">
    <location>
        <begin position="1"/>
        <end position="20"/>
    </location>
</feature>
<dbReference type="FunFam" id="3.40.50.40:FF:000007">
    <property type="entry name" value="L-asparaginase"/>
    <property type="match status" value="1"/>
</dbReference>
<feature type="domain" description="Asparaginase/glutaminase C-terminal" evidence="12">
    <location>
        <begin position="308"/>
        <end position="392"/>
    </location>
</feature>
<feature type="binding site" evidence="6">
    <location>
        <position position="110"/>
    </location>
    <ligand>
        <name>substrate</name>
    </ligand>
</feature>